<dbReference type="RefSeq" id="WP_265896479.1">
    <property type="nucleotide sequence ID" value="NZ_JAPIVE010000003.1"/>
</dbReference>
<evidence type="ECO:0000313" key="6">
    <source>
        <dbReference type="Proteomes" id="UP001165678"/>
    </source>
</evidence>
<protein>
    <submittedName>
        <fullName evidence="5">FCD domain-containing protein</fullName>
    </submittedName>
</protein>
<dbReference type="PANTHER" id="PTHR43537">
    <property type="entry name" value="TRANSCRIPTIONAL REGULATOR, GNTR FAMILY"/>
    <property type="match status" value="1"/>
</dbReference>
<dbReference type="EMBL" id="JAPIVE010000003">
    <property type="protein sequence ID" value="MCX2524829.1"/>
    <property type="molecule type" value="Genomic_DNA"/>
</dbReference>
<accession>A0AA41ZGG4</accession>
<dbReference type="CDD" id="cd07377">
    <property type="entry name" value="WHTH_GntR"/>
    <property type="match status" value="1"/>
</dbReference>
<dbReference type="GO" id="GO:0003677">
    <property type="term" value="F:DNA binding"/>
    <property type="evidence" value="ECO:0007669"/>
    <property type="project" value="UniProtKB-KW"/>
</dbReference>
<dbReference type="PANTHER" id="PTHR43537:SF5">
    <property type="entry name" value="UXU OPERON TRANSCRIPTIONAL REGULATOR"/>
    <property type="match status" value="1"/>
</dbReference>
<dbReference type="SMART" id="SM00895">
    <property type="entry name" value="FCD"/>
    <property type="match status" value="1"/>
</dbReference>
<dbReference type="InterPro" id="IPR008920">
    <property type="entry name" value="TF_FadR/GntR_C"/>
</dbReference>
<evidence type="ECO:0000256" key="2">
    <source>
        <dbReference type="ARBA" id="ARBA00023125"/>
    </source>
</evidence>
<dbReference type="InterPro" id="IPR036390">
    <property type="entry name" value="WH_DNA-bd_sf"/>
</dbReference>
<gene>
    <name evidence="5" type="ORF">OQ287_11315</name>
</gene>
<organism evidence="5 6">
    <name type="scientific">Larsenimonas rhizosphaerae</name>
    <dbReference type="NCBI Taxonomy" id="2944682"/>
    <lineage>
        <taxon>Bacteria</taxon>
        <taxon>Pseudomonadati</taxon>
        <taxon>Pseudomonadota</taxon>
        <taxon>Gammaproteobacteria</taxon>
        <taxon>Oceanospirillales</taxon>
        <taxon>Halomonadaceae</taxon>
        <taxon>Larsenimonas</taxon>
    </lineage>
</organism>
<dbReference type="Pfam" id="PF07729">
    <property type="entry name" value="FCD"/>
    <property type="match status" value="1"/>
</dbReference>
<dbReference type="SUPFAM" id="SSF48008">
    <property type="entry name" value="GntR ligand-binding domain-like"/>
    <property type="match status" value="1"/>
</dbReference>
<dbReference type="InterPro" id="IPR036388">
    <property type="entry name" value="WH-like_DNA-bd_sf"/>
</dbReference>
<dbReference type="Gene3D" id="1.10.10.10">
    <property type="entry name" value="Winged helix-like DNA-binding domain superfamily/Winged helix DNA-binding domain"/>
    <property type="match status" value="1"/>
</dbReference>
<evidence type="ECO:0000256" key="3">
    <source>
        <dbReference type="ARBA" id="ARBA00023163"/>
    </source>
</evidence>
<dbReference type="PROSITE" id="PS50949">
    <property type="entry name" value="HTH_GNTR"/>
    <property type="match status" value="1"/>
</dbReference>
<dbReference type="AlphaFoldDB" id="A0AA41ZGG4"/>
<dbReference type="InterPro" id="IPR011711">
    <property type="entry name" value="GntR_C"/>
</dbReference>
<dbReference type="SUPFAM" id="SSF46785">
    <property type="entry name" value="Winged helix' DNA-binding domain"/>
    <property type="match status" value="1"/>
</dbReference>
<dbReference type="Pfam" id="PF00392">
    <property type="entry name" value="GntR"/>
    <property type="match status" value="1"/>
</dbReference>
<comment type="caution">
    <text evidence="5">The sequence shown here is derived from an EMBL/GenBank/DDBJ whole genome shotgun (WGS) entry which is preliminary data.</text>
</comment>
<proteinExistence type="predicted"/>
<evidence type="ECO:0000313" key="5">
    <source>
        <dbReference type="EMBL" id="MCX2524829.1"/>
    </source>
</evidence>
<dbReference type="SMART" id="SM00345">
    <property type="entry name" value="HTH_GNTR"/>
    <property type="match status" value="1"/>
</dbReference>
<keyword evidence="2" id="KW-0238">DNA-binding</keyword>
<evidence type="ECO:0000259" key="4">
    <source>
        <dbReference type="PROSITE" id="PS50949"/>
    </source>
</evidence>
<keyword evidence="6" id="KW-1185">Reference proteome</keyword>
<sequence length="239" mass="26759">MQGAFNRDDLLEQLARSIFTGEYAPGEFLPREVDICHTYNVSRSTARSALQTLADTGILVRISGQGTRVRDPREWQLLDPRVTHWLTLYSEAGQFYMQDLLDFRASVEPFVTMEAATRASAADLHAIEDALSGMEAAWHTSDTGHIDPLFDVFDVAFHEAVYAATHNVIWTQLSHVLKPIILAQVARTNRTTDSLLESVACHRRVFEAIRLRERRQAGEATQAMLDRTAADLATNAVAF</sequence>
<keyword evidence="3" id="KW-0804">Transcription</keyword>
<dbReference type="PRINTS" id="PR00035">
    <property type="entry name" value="HTHGNTR"/>
</dbReference>
<keyword evidence="1" id="KW-0805">Transcription regulation</keyword>
<dbReference type="Proteomes" id="UP001165678">
    <property type="component" value="Unassembled WGS sequence"/>
</dbReference>
<dbReference type="Gene3D" id="1.20.120.530">
    <property type="entry name" value="GntR ligand-binding domain-like"/>
    <property type="match status" value="1"/>
</dbReference>
<reference evidence="5" key="1">
    <citation type="submission" date="2022-11" db="EMBL/GenBank/DDBJ databases">
        <title>Larsenimonas rhizosphaerae sp. nov., isolated from a tidal mudflat.</title>
        <authorList>
            <person name="Lee S.D."/>
            <person name="Kim I.S."/>
        </authorList>
    </citation>
    <scope>NUCLEOTIDE SEQUENCE</scope>
    <source>
        <strain evidence="5">GH2-1</strain>
    </source>
</reference>
<dbReference type="GO" id="GO:0003700">
    <property type="term" value="F:DNA-binding transcription factor activity"/>
    <property type="evidence" value="ECO:0007669"/>
    <property type="project" value="InterPro"/>
</dbReference>
<feature type="domain" description="HTH gntR-type" evidence="4">
    <location>
        <begin position="4"/>
        <end position="72"/>
    </location>
</feature>
<dbReference type="InterPro" id="IPR000524">
    <property type="entry name" value="Tscrpt_reg_HTH_GntR"/>
</dbReference>
<name>A0AA41ZGG4_9GAMM</name>
<evidence type="ECO:0000256" key="1">
    <source>
        <dbReference type="ARBA" id="ARBA00023015"/>
    </source>
</evidence>